<dbReference type="Pfam" id="PF06964">
    <property type="entry name" value="Alpha-L-AF_C"/>
    <property type="match status" value="1"/>
</dbReference>
<reference evidence="11" key="1">
    <citation type="submission" date="2023-11" db="EMBL/GenBank/DDBJ databases">
        <authorList>
            <person name="De Vega J J."/>
            <person name="De Vega J J."/>
        </authorList>
    </citation>
    <scope>NUCLEOTIDE SEQUENCE</scope>
</reference>
<dbReference type="Pfam" id="PF22848">
    <property type="entry name" value="ASD1_dom"/>
    <property type="match status" value="1"/>
</dbReference>
<evidence type="ECO:0000256" key="1">
    <source>
        <dbReference type="ARBA" id="ARBA00001462"/>
    </source>
</evidence>
<gene>
    <name evidence="11" type="ORF">MYCIT1_LOCUS22529</name>
</gene>
<sequence length="664" mass="71293">MFGNRFFALLASLAVVRAATYNVTLGTGGHAVASTLYGMMISVMYVTFLVFAYRCEILNAMDQSGDGGLYAELLQNRAFQQVTPGSAASLTAWAGLNNDSQIVVVAPDVPVSSALPNALALTTTSGTTSAVGITNSGYFGINVQKNWTYHGSFYFRFPSAPSTPVKGVFTVGFLDSTGNAVAKSTHAFTSSSNWQQITFWFTPSSTPSGSGNLFYVQLPGAAVASGGGTVQFGMLSCFPPTFKNRVNGMRMDISNALKAMNPSFFRFPGGNNLEGQTASDRWIWSNTVGNVEDRPGRNGDWGYPNTDGLGLYEYLLWIEDMGIEPIMAVWAGFTLDGTALPASALGPYIQEAINQIEFAIGDASTNQYAAIRASMGHPAPFALTYIEIGNEDFFDPATYDGYRWTAFYNALNAQFPKLKYIATSATSGSVPAVTGSSPQYWDLHEYNNPNFFTFGSYNFDYLLRNGLQFFQGEYAVTTMNNGVGVPYPFIDGSIAEAAYMTGFDRNSDIVFAAAYAPLLNHVSSTQWTPNLITHTPNSLILSTSYYVQQMFGLYTGDTYLNSTTNVAATPVQWSVTKNTKANLLYLKAVNTGTSANTIVFNLPSSFTILSTAGTGTVLTAPSGTMNTPASPSAAVPKTFTFTAGKSISYDTPALSASVLIVKAR</sequence>
<feature type="domain" description="Alpha-L-arabinofuranosidase C-terminal" evidence="10">
    <location>
        <begin position="472"/>
        <end position="655"/>
    </location>
</feature>
<keyword evidence="5 9" id="KW-0732">Signal</keyword>
<dbReference type="PANTHER" id="PTHR31776">
    <property type="entry name" value="ALPHA-L-ARABINOFURANOSIDASE 1"/>
    <property type="match status" value="1"/>
</dbReference>
<evidence type="ECO:0000256" key="9">
    <source>
        <dbReference type="SAM" id="SignalP"/>
    </source>
</evidence>
<evidence type="ECO:0000256" key="8">
    <source>
        <dbReference type="SAM" id="Phobius"/>
    </source>
</evidence>
<dbReference type="GO" id="GO:0046556">
    <property type="term" value="F:alpha-L-arabinofuranosidase activity"/>
    <property type="evidence" value="ECO:0007669"/>
    <property type="project" value="UniProtKB-EC"/>
</dbReference>
<dbReference type="Proteomes" id="UP001295794">
    <property type="component" value="Unassembled WGS sequence"/>
</dbReference>
<dbReference type="AlphaFoldDB" id="A0AAD2HJ74"/>
<keyword evidence="8" id="KW-0472">Membrane</keyword>
<accession>A0AAD2HJ74</accession>
<comment type="catalytic activity">
    <reaction evidence="1">
        <text>Hydrolysis of terminal non-reducing alpha-L-arabinofuranoside residues in alpha-L-arabinosides.</text>
        <dbReference type="EC" id="3.2.1.55"/>
    </reaction>
</comment>
<dbReference type="SMART" id="SM00813">
    <property type="entry name" value="Alpha-L-AF_C"/>
    <property type="match status" value="1"/>
</dbReference>
<keyword evidence="8" id="KW-1133">Transmembrane helix</keyword>
<dbReference type="GO" id="GO:0046373">
    <property type="term" value="P:L-arabinose metabolic process"/>
    <property type="evidence" value="ECO:0007669"/>
    <property type="project" value="InterPro"/>
</dbReference>
<comment type="similarity">
    <text evidence="3">Belongs to the glycosyl hydrolase 51 family.</text>
</comment>
<dbReference type="InterPro" id="IPR013780">
    <property type="entry name" value="Glyco_hydro_b"/>
</dbReference>
<keyword evidence="8" id="KW-0812">Transmembrane</keyword>
<evidence type="ECO:0000313" key="12">
    <source>
        <dbReference type="Proteomes" id="UP001295794"/>
    </source>
</evidence>
<evidence type="ECO:0000256" key="5">
    <source>
        <dbReference type="ARBA" id="ARBA00022729"/>
    </source>
</evidence>
<feature type="transmembrane region" description="Helical" evidence="8">
    <location>
        <begin position="34"/>
        <end position="53"/>
    </location>
</feature>
<feature type="chain" id="PRO_5042137141" description="non-reducing end alpha-L-arabinofuranosidase" evidence="9">
    <location>
        <begin position="19"/>
        <end position="664"/>
    </location>
</feature>
<comment type="caution">
    <text evidence="11">The sequence shown here is derived from an EMBL/GenBank/DDBJ whole genome shotgun (WGS) entry which is preliminary data.</text>
</comment>
<evidence type="ECO:0000256" key="3">
    <source>
        <dbReference type="ARBA" id="ARBA00007186"/>
    </source>
</evidence>
<dbReference type="SUPFAM" id="SSF51445">
    <property type="entry name" value="(Trans)glycosidases"/>
    <property type="match status" value="1"/>
</dbReference>
<keyword evidence="7" id="KW-0325">Glycoprotein</keyword>
<dbReference type="InterPro" id="IPR051563">
    <property type="entry name" value="Glycosyl_Hydrolase_51"/>
</dbReference>
<comment type="pathway">
    <text evidence="2">Glycan metabolism; L-arabinan degradation.</text>
</comment>
<keyword evidence="12" id="KW-1185">Reference proteome</keyword>
<dbReference type="Gene3D" id="2.60.40.1180">
    <property type="entry name" value="Golgi alpha-mannosidase II"/>
    <property type="match status" value="1"/>
</dbReference>
<evidence type="ECO:0000259" key="10">
    <source>
        <dbReference type="SMART" id="SM00813"/>
    </source>
</evidence>
<evidence type="ECO:0000256" key="4">
    <source>
        <dbReference type="ARBA" id="ARBA00012670"/>
    </source>
</evidence>
<name>A0AAD2HJ74_9AGAR</name>
<evidence type="ECO:0000313" key="11">
    <source>
        <dbReference type="EMBL" id="CAK5275027.1"/>
    </source>
</evidence>
<organism evidence="11 12">
    <name type="scientific">Mycena citricolor</name>
    <dbReference type="NCBI Taxonomy" id="2018698"/>
    <lineage>
        <taxon>Eukaryota</taxon>
        <taxon>Fungi</taxon>
        <taxon>Dikarya</taxon>
        <taxon>Basidiomycota</taxon>
        <taxon>Agaricomycotina</taxon>
        <taxon>Agaricomycetes</taxon>
        <taxon>Agaricomycetidae</taxon>
        <taxon>Agaricales</taxon>
        <taxon>Marasmiineae</taxon>
        <taxon>Mycenaceae</taxon>
        <taxon>Mycena</taxon>
    </lineage>
</organism>
<dbReference type="EC" id="3.2.1.55" evidence="4"/>
<feature type="signal peptide" evidence="9">
    <location>
        <begin position="1"/>
        <end position="18"/>
    </location>
</feature>
<protein>
    <recommendedName>
        <fullName evidence="4">non-reducing end alpha-L-arabinofuranosidase</fullName>
        <ecNumber evidence="4">3.2.1.55</ecNumber>
    </recommendedName>
</protein>
<dbReference type="InterPro" id="IPR010720">
    <property type="entry name" value="Alpha-L-AF_C"/>
</dbReference>
<dbReference type="Gene3D" id="3.20.20.80">
    <property type="entry name" value="Glycosidases"/>
    <property type="match status" value="1"/>
</dbReference>
<evidence type="ECO:0000256" key="2">
    <source>
        <dbReference type="ARBA" id="ARBA00004834"/>
    </source>
</evidence>
<proteinExistence type="inferred from homology"/>
<dbReference type="PANTHER" id="PTHR31776:SF0">
    <property type="entry name" value="ALPHA-L-ARABINOFURANOSIDASE 1"/>
    <property type="match status" value="1"/>
</dbReference>
<dbReference type="InterPro" id="IPR055235">
    <property type="entry name" value="ASD1_cat"/>
</dbReference>
<keyword evidence="6" id="KW-0378">Hydrolase</keyword>
<evidence type="ECO:0000256" key="6">
    <source>
        <dbReference type="ARBA" id="ARBA00022801"/>
    </source>
</evidence>
<dbReference type="InterPro" id="IPR017853">
    <property type="entry name" value="GH"/>
</dbReference>
<dbReference type="EMBL" id="CAVNYO010000403">
    <property type="protein sequence ID" value="CAK5275027.1"/>
    <property type="molecule type" value="Genomic_DNA"/>
</dbReference>
<dbReference type="Gene3D" id="2.60.120.260">
    <property type="entry name" value="Galactose-binding domain-like"/>
    <property type="match status" value="1"/>
</dbReference>
<evidence type="ECO:0000256" key="7">
    <source>
        <dbReference type="ARBA" id="ARBA00023180"/>
    </source>
</evidence>